<keyword evidence="8" id="KW-0456">Lyase</keyword>
<dbReference type="Gene3D" id="2.40.37.20">
    <property type="entry name" value="D-serine dehydratase-like domain"/>
    <property type="match status" value="1"/>
</dbReference>
<dbReference type="GO" id="GO:0009636">
    <property type="term" value="P:response to toxic substance"/>
    <property type="evidence" value="ECO:0007669"/>
    <property type="project" value="UniProtKB-KW"/>
</dbReference>
<sequence>MDLSPEFVRSFIGKPAKELPTPAFVLSKPVLERNTQRLLNDVKNAGISFRPHVKTLKSLEVTKMMLGGVHKGVVASTLREIRGLLPLVEEGVLEEILYGLPVRPGALPELAKISEQVTVQLMVDHESQIDALEAFDSSHRWPIFIKIDMGTHRAGVQLTSPRLESLIRRAEKSSAVKIEGFYCHAGHSYSTRTPEAAVEILHDEVNAAVEASELQNVIGHFTVSFGSTPTAHVVSALRKELPQRITLELHAGNYPTNDLQQLGTGSIQETDQAIRILAEVCSVYPERNEALVNAGVIALAREPGPIPGFGRVVGRNDWYVGRLSQEHGILVTEKEGNAAEKDFAVGQKLFLHIQHACITAAAHHYYFVVDDEDVVRDVWFPWKGW</sequence>
<keyword evidence="5" id="KW-0479">Metal-binding</keyword>
<organism evidence="15 16">
    <name type="scientific">Saccharata proteae CBS 121410</name>
    <dbReference type="NCBI Taxonomy" id="1314787"/>
    <lineage>
        <taxon>Eukaryota</taxon>
        <taxon>Fungi</taxon>
        <taxon>Dikarya</taxon>
        <taxon>Ascomycota</taxon>
        <taxon>Pezizomycotina</taxon>
        <taxon>Dothideomycetes</taxon>
        <taxon>Dothideomycetes incertae sedis</taxon>
        <taxon>Botryosphaeriales</taxon>
        <taxon>Saccharataceae</taxon>
        <taxon>Saccharata</taxon>
    </lineage>
</organism>
<dbReference type="InterPro" id="IPR026956">
    <property type="entry name" value="D-ser_dehydrat-like_dom"/>
</dbReference>
<dbReference type="GO" id="GO:0008721">
    <property type="term" value="F:D-serine ammonia-lyase activity"/>
    <property type="evidence" value="ECO:0007669"/>
    <property type="project" value="UniProtKB-EC"/>
</dbReference>
<dbReference type="InterPro" id="IPR001608">
    <property type="entry name" value="Ala_racemase_N"/>
</dbReference>
<proteinExistence type="inferred from homology"/>
<dbReference type="Pfam" id="PF14031">
    <property type="entry name" value="D-ser_dehydrat"/>
    <property type="match status" value="1"/>
</dbReference>
<dbReference type="EC" id="4.3.1.18" evidence="11"/>
<accession>A0A6A5YBM3</accession>
<protein>
    <recommendedName>
        <fullName evidence="12">D-serine dehydratase</fullName>
        <ecNumber evidence="11">4.3.1.18</ecNumber>
    </recommendedName>
    <alternativeName>
        <fullName evidence="13">D-serine deaminase</fullName>
    </alternativeName>
</protein>
<dbReference type="GO" id="GO:0046872">
    <property type="term" value="F:metal ion binding"/>
    <property type="evidence" value="ECO:0007669"/>
    <property type="project" value="UniProtKB-KW"/>
</dbReference>
<evidence type="ECO:0000313" key="15">
    <source>
        <dbReference type="EMBL" id="KAF2089039.1"/>
    </source>
</evidence>
<reference evidence="15" key="1">
    <citation type="journal article" date="2020" name="Stud. Mycol.">
        <title>101 Dothideomycetes genomes: a test case for predicting lifestyles and emergence of pathogens.</title>
        <authorList>
            <person name="Haridas S."/>
            <person name="Albert R."/>
            <person name="Binder M."/>
            <person name="Bloem J."/>
            <person name="Labutti K."/>
            <person name="Salamov A."/>
            <person name="Andreopoulos B."/>
            <person name="Baker S."/>
            <person name="Barry K."/>
            <person name="Bills G."/>
            <person name="Bluhm B."/>
            <person name="Cannon C."/>
            <person name="Castanera R."/>
            <person name="Culley D."/>
            <person name="Daum C."/>
            <person name="Ezra D."/>
            <person name="Gonzalez J."/>
            <person name="Henrissat B."/>
            <person name="Kuo A."/>
            <person name="Liang C."/>
            <person name="Lipzen A."/>
            <person name="Lutzoni F."/>
            <person name="Magnuson J."/>
            <person name="Mondo S."/>
            <person name="Nolan M."/>
            <person name="Ohm R."/>
            <person name="Pangilinan J."/>
            <person name="Park H.-J."/>
            <person name="Ramirez L."/>
            <person name="Alfaro M."/>
            <person name="Sun H."/>
            <person name="Tritt A."/>
            <person name="Yoshinaga Y."/>
            <person name="Zwiers L.-H."/>
            <person name="Turgeon B."/>
            <person name="Goodwin S."/>
            <person name="Spatafora J."/>
            <person name="Crous P."/>
            <person name="Grigoriev I."/>
        </authorList>
    </citation>
    <scope>NUCLEOTIDE SEQUENCE</scope>
    <source>
        <strain evidence="15">CBS 121410</strain>
    </source>
</reference>
<evidence type="ECO:0000256" key="4">
    <source>
        <dbReference type="ARBA" id="ARBA00022575"/>
    </source>
</evidence>
<dbReference type="GO" id="GO:0036088">
    <property type="term" value="P:D-serine catabolic process"/>
    <property type="evidence" value="ECO:0007669"/>
    <property type="project" value="TreeGrafter"/>
</dbReference>
<keyword evidence="7" id="KW-0663">Pyridoxal phosphate</keyword>
<keyword evidence="6" id="KW-0862">Zinc</keyword>
<evidence type="ECO:0000256" key="12">
    <source>
        <dbReference type="ARBA" id="ARBA00069616"/>
    </source>
</evidence>
<comment type="cofactor">
    <cofactor evidence="2">
        <name>Zn(2+)</name>
        <dbReference type="ChEBI" id="CHEBI:29105"/>
    </cofactor>
</comment>
<feature type="domain" description="D-serine dehydratase-like" evidence="14">
    <location>
        <begin position="273"/>
        <end position="370"/>
    </location>
</feature>
<dbReference type="Proteomes" id="UP000799776">
    <property type="component" value="Unassembled WGS sequence"/>
</dbReference>
<dbReference type="OrthoDB" id="20198at2759"/>
<gene>
    <name evidence="15" type="ORF">K490DRAFT_64249</name>
</gene>
<dbReference type="EMBL" id="ML978715">
    <property type="protein sequence ID" value="KAF2089039.1"/>
    <property type="molecule type" value="Genomic_DNA"/>
</dbReference>
<dbReference type="SMART" id="SM01119">
    <property type="entry name" value="D-ser_dehydrat"/>
    <property type="match status" value="1"/>
</dbReference>
<evidence type="ECO:0000313" key="16">
    <source>
        <dbReference type="Proteomes" id="UP000799776"/>
    </source>
</evidence>
<evidence type="ECO:0000256" key="5">
    <source>
        <dbReference type="ARBA" id="ARBA00022723"/>
    </source>
</evidence>
<evidence type="ECO:0000256" key="13">
    <source>
        <dbReference type="ARBA" id="ARBA00075219"/>
    </source>
</evidence>
<dbReference type="AlphaFoldDB" id="A0A6A5YBM3"/>
<comment type="cofactor">
    <cofactor evidence="1">
        <name>pyridoxal 5'-phosphate</name>
        <dbReference type="ChEBI" id="CHEBI:597326"/>
    </cofactor>
</comment>
<dbReference type="InterPro" id="IPR051466">
    <property type="entry name" value="D-amino_acid_metab_enzyme"/>
</dbReference>
<evidence type="ECO:0000259" key="14">
    <source>
        <dbReference type="SMART" id="SM01119"/>
    </source>
</evidence>
<dbReference type="PANTHER" id="PTHR28004:SF2">
    <property type="entry name" value="D-SERINE DEHYDRATASE"/>
    <property type="match status" value="1"/>
</dbReference>
<evidence type="ECO:0000256" key="11">
    <source>
        <dbReference type="ARBA" id="ARBA00066349"/>
    </source>
</evidence>
<evidence type="ECO:0000256" key="1">
    <source>
        <dbReference type="ARBA" id="ARBA00001933"/>
    </source>
</evidence>
<dbReference type="FunFam" id="3.20.20.10:FF:000016">
    <property type="entry name" value="D-serine dehydratase"/>
    <property type="match status" value="1"/>
</dbReference>
<dbReference type="Pfam" id="PF01168">
    <property type="entry name" value="Ala_racemase_N"/>
    <property type="match status" value="1"/>
</dbReference>
<dbReference type="InterPro" id="IPR042208">
    <property type="entry name" value="D-ser_dehydrat-like_sf"/>
</dbReference>
<keyword evidence="16" id="KW-1185">Reference proteome</keyword>
<evidence type="ECO:0000256" key="2">
    <source>
        <dbReference type="ARBA" id="ARBA00001947"/>
    </source>
</evidence>
<evidence type="ECO:0000256" key="7">
    <source>
        <dbReference type="ARBA" id="ARBA00022898"/>
    </source>
</evidence>
<dbReference type="PANTHER" id="PTHR28004">
    <property type="entry name" value="ZGC:162816-RELATED"/>
    <property type="match status" value="1"/>
</dbReference>
<name>A0A6A5YBM3_9PEZI</name>
<comment type="function">
    <text evidence="10">Catalyzes the conversion of D-serine to pyruvate and ammonia. May play a role in D-serine detoxification.</text>
</comment>
<evidence type="ECO:0000256" key="9">
    <source>
        <dbReference type="ARBA" id="ARBA00051198"/>
    </source>
</evidence>
<evidence type="ECO:0000256" key="10">
    <source>
        <dbReference type="ARBA" id="ARBA00055764"/>
    </source>
</evidence>
<comment type="similarity">
    <text evidence="3">Belongs to the DSD1 family.</text>
</comment>
<dbReference type="Gene3D" id="3.20.20.10">
    <property type="entry name" value="Alanine racemase"/>
    <property type="match status" value="1"/>
</dbReference>
<evidence type="ECO:0000256" key="6">
    <source>
        <dbReference type="ARBA" id="ARBA00022833"/>
    </source>
</evidence>
<dbReference type="InterPro" id="IPR029066">
    <property type="entry name" value="PLP-binding_barrel"/>
</dbReference>
<evidence type="ECO:0000256" key="8">
    <source>
        <dbReference type="ARBA" id="ARBA00023239"/>
    </source>
</evidence>
<comment type="catalytic activity">
    <reaction evidence="9">
        <text>D-serine = pyruvate + NH4(+)</text>
        <dbReference type="Rhea" id="RHEA:13977"/>
        <dbReference type="ChEBI" id="CHEBI:15361"/>
        <dbReference type="ChEBI" id="CHEBI:28938"/>
        <dbReference type="ChEBI" id="CHEBI:35247"/>
        <dbReference type="EC" id="4.3.1.18"/>
    </reaction>
    <physiologicalReaction direction="left-to-right" evidence="9">
        <dbReference type="Rhea" id="RHEA:13978"/>
    </physiologicalReaction>
</comment>
<evidence type="ECO:0000256" key="3">
    <source>
        <dbReference type="ARBA" id="ARBA00005323"/>
    </source>
</evidence>
<dbReference type="SUPFAM" id="SSF51419">
    <property type="entry name" value="PLP-binding barrel"/>
    <property type="match status" value="1"/>
</dbReference>
<keyword evidence="4" id="KW-0216">Detoxification</keyword>